<organism evidence="1 2">
    <name type="scientific">Thelonectria olida</name>
    <dbReference type="NCBI Taxonomy" id="1576542"/>
    <lineage>
        <taxon>Eukaryota</taxon>
        <taxon>Fungi</taxon>
        <taxon>Dikarya</taxon>
        <taxon>Ascomycota</taxon>
        <taxon>Pezizomycotina</taxon>
        <taxon>Sordariomycetes</taxon>
        <taxon>Hypocreomycetidae</taxon>
        <taxon>Hypocreales</taxon>
        <taxon>Nectriaceae</taxon>
        <taxon>Thelonectria</taxon>
    </lineage>
</organism>
<dbReference type="AlphaFoldDB" id="A0A9P9AMB8"/>
<dbReference type="Proteomes" id="UP000777438">
    <property type="component" value="Unassembled WGS sequence"/>
</dbReference>
<proteinExistence type="predicted"/>
<evidence type="ECO:0000313" key="2">
    <source>
        <dbReference type="Proteomes" id="UP000777438"/>
    </source>
</evidence>
<accession>A0A9P9AMB8</accession>
<gene>
    <name evidence="1" type="ORF">B0T10DRAFT_459695</name>
</gene>
<reference evidence="1 2" key="1">
    <citation type="journal article" date="2021" name="Nat. Commun.">
        <title>Genetic determinants of endophytism in the Arabidopsis root mycobiome.</title>
        <authorList>
            <person name="Mesny F."/>
            <person name="Miyauchi S."/>
            <person name="Thiergart T."/>
            <person name="Pickel B."/>
            <person name="Atanasova L."/>
            <person name="Karlsson M."/>
            <person name="Huettel B."/>
            <person name="Barry K.W."/>
            <person name="Haridas S."/>
            <person name="Chen C."/>
            <person name="Bauer D."/>
            <person name="Andreopoulos W."/>
            <person name="Pangilinan J."/>
            <person name="LaButti K."/>
            <person name="Riley R."/>
            <person name="Lipzen A."/>
            <person name="Clum A."/>
            <person name="Drula E."/>
            <person name="Henrissat B."/>
            <person name="Kohler A."/>
            <person name="Grigoriev I.V."/>
            <person name="Martin F.M."/>
            <person name="Hacquard S."/>
        </authorList>
    </citation>
    <scope>NUCLEOTIDE SEQUENCE [LARGE SCALE GENOMIC DNA]</scope>
    <source>
        <strain evidence="1 2">MPI-CAGE-CH-0241</strain>
    </source>
</reference>
<dbReference type="EMBL" id="JAGPYM010000010">
    <property type="protein sequence ID" value="KAH6889966.1"/>
    <property type="molecule type" value="Genomic_DNA"/>
</dbReference>
<evidence type="ECO:0000313" key="1">
    <source>
        <dbReference type="EMBL" id="KAH6889966.1"/>
    </source>
</evidence>
<sequence length="127" mass="13527">MTSRSLRDTYPGPTWYINALLLKLSTRSEKALADPVGDRSPVFRALHRKLGPLDGSCELLSPLELHHDRRAAVFEPHCATAISSPPACPATNSPLASLPPSGSSRNPHGMVFLADAIVSSVCGQPDS</sequence>
<comment type="caution">
    <text evidence="1">The sequence shown here is derived from an EMBL/GenBank/DDBJ whole genome shotgun (WGS) entry which is preliminary data.</text>
</comment>
<name>A0A9P9AMB8_9HYPO</name>
<keyword evidence="2" id="KW-1185">Reference proteome</keyword>
<protein>
    <submittedName>
        <fullName evidence="1">Uncharacterized protein</fullName>
    </submittedName>
</protein>